<proteinExistence type="predicted"/>
<dbReference type="Proteomes" id="UP000824120">
    <property type="component" value="Chromosome 2"/>
</dbReference>
<keyword evidence="2" id="KW-0472">Membrane</keyword>
<keyword evidence="2" id="KW-1133">Transmembrane helix</keyword>
<comment type="caution">
    <text evidence="3">The sequence shown here is derived from an EMBL/GenBank/DDBJ whole genome shotgun (WGS) entry which is preliminary data.</text>
</comment>
<name>A0A9J6A892_SOLCO</name>
<sequence length="230" mass="25481">MLMRCWLGMKTFAASELEVDLVLGCLQSFNMEIEVSIHATRLDERYIFRRLRKSSGGSKVSYLYVLSQFARVTWLLVRGIGASSSLQKGLVRSCFIGLLHQSLVVLQWSGFSLFADGAREFGGGYENTALWSRAKMEEKIVKEEREREAANSGGRNCGLAAKREGKGLSGWFSQWGFAMVALILELAMGLDSFLVWLANGAVVVEQRGKSRPVGLGGDWSESSPEKDNKP</sequence>
<dbReference type="EMBL" id="JACXVP010000002">
    <property type="protein sequence ID" value="KAG5620484.1"/>
    <property type="molecule type" value="Genomic_DNA"/>
</dbReference>
<keyword evidence="4" id="KW-1185">Reference proteome</keyword>
<evidence type="ECO:0000256" key="1">
    <source>
        <dbReference type="SAM" id="MobiDB-lite"/>
    </source>
</evidence>
<feature type="transmembrane region" description="Helical" evidence="2">
    <location>
        <begin position="175"/>
        <end position="197"/>
    </location>
</feature>
<evidence type="ECO:0000313" key="3">
    <source>
        <dbReference type="EMBL" id="KAG5620484.1"/>
    </source>
</evidence>
<protein>
    <submittedName>
        <fullName evidence="3">Uncharacterized protein</fullName>
    </submittedName>
</protein>
<evidence type="ECO:0000313" key="4">
    <source>
        <dbReference type="Proteomes" id="UP000824120"/>
    </source>
</evidence>
<dbReference type="AlphaFoldDB" id="A0A9J6A892"/>
<evidence type="ECO:0000256" key="2">
    <source>
        <dbReference type="SAM" id="Phobius"/>
    </source>
</evidence>
<accession>A0A9J6A892</accession>
<keyword evidence="2" id="KW-0812">Transmembrane</keyword>
<reference evidence="3 4" key="1">
    <citation type="submission" date="2020-09" db="EMBL/GenBank/DDBJ databases">
        <title>De no assembly of potato wild relative species, Solanum commersonii.</title>
        <authorList>
            <person name="Cho K."/>
        </authorList>
    </citation>
    <scope>NUCLEOTIDE SEQUENCE [LARGE SCALE GENOMIC DNA]</scope>
    <source>
        <strain evidence="3">LZ3.2</strain>
        <tissue evidence="3">Leaf</tissue>
    </source>
</reference>
<organism evidence="3 4">
    <name type="scientific">Solanum commersonii</name>
    <name type="common">Commerson's wild potato</name>
    <name type="synonym">Commerson's nightshade</name>
    <dbReference type="NCBI Taxonomy" id="4109"/>
    <lineage>
        <taxon>Eukaryota</taxon>
        <taxon>Viridiplantae</taxon>
        <taxon>Streptophyta</taxon>
        <taxon>Embryophyta</taxon>
        <taxon>Tracheophyta</taxon>
        <taxon>Spermatophyta</taxon>
        <taxon>Magnoliopsida</taxon>
        <taxon>eudicotyledons</taxon>
        <taxon>Gunneridae</taxon>
        <taxon>Pentapetalae</taxon>
        <taxon>asterids</taxon>
        <taxon>lamiids</taxon>
        <taxon>Solanales</taxon>
        <taxon>Solanaceae</taxon>
        <taxon>Solanoideae</taxon>
        <taxon>Solaneae</taxon>
        <taxon>Solanum</taxon>
    </lineage>
</organism>
<feature type="region of interest" description="Disordered" evidence="1">
    <location>
        <begin position="210"/>
        <end position="230"/>
    </location>
</feature>
<gene>
    <name evidence="3" type="ORF">H5410_005702</name>
</gene>